<reference evidence="2 3" key="1">
    <citation type="submission" date="2018-02" db="EMBL/GenBank/DDBJ databases">
        <title>Draft genome sequence of Mycobacterium virginiense isolated from mud of a swine farm in Japan.</title>
        <authorList>
            <person name="Ohya K."/>
        </authorList>
    </citation>
    <scope>NUCLEOTIDE SEQUENCE [LARGE SCALE GENOMIC DNA]</scope>
    <source>
        <strain evidence="2 3">GF75</strain>
    </source>
</reference>
<name>A0A9X7INK4_9MYCO</name>
<keyword evidence="1" id="KW-0812">Transmembrane</keyword>
<dbReference type="Proteomes" id="UP000237911">
    <property type="component" value="Unassembled WGS sequence"/>
</dbReference>
<dbReference type="AlphaFoldDB" id="A0A9X7INK4"/>
<dbReference type="EMBL" id="PUEV01000050">
    <property type="protein sequence ID" value="PQM52306.1"/>
    <property type="molecule type" value="Genomic_DNA"/>
</dbReference>
<evidence type="ECO:0000313" key="2">
    <source>
        <dbReference type="EMBL" id="PQM52306.1"/>
    </source>
</evidence>
<sequence>MVVPALRGWPGSLAGWGVPVVLRACSAMAALVVWVLTAPMVALGVRGVGCSVMAAPVAPAGRHWMCWLLAVMVVPAVM</sequence>
<evidence type="ECO:0000256" key="1">
    <source>
        <dbReference type="SAM" id="Phobius"/>
    </source>
</evidence>
<gene>
    <name evidence="2" type="ORF">C5U48_10765</name>
</gene>
<keyword evidence="3" id="KW-1185">Reference proteome</keyword>
<evidence type="ECO:0000313" key="3">
    <source>
        <dbReference type="Proteomes" id="UP000237911"/>
    </source>
</evidence>
<organism evidence="2 3">
    <name type="scientific">Mycolicibacter virginiensis</name>
    <dbReference type="NCBI Taxonomy" id="1795032"/>
    <lineage>
        <taxon>Bacteria</taxon>
        <taxon>Bacillati</taxon>
        <taxon>Actinomycetota</taxon>
        <taxon>Actinomycetes</taxon>
        <taxon>Mycobacteriales</taxon>
        <taxon>Mycobacteriaceae</taxon>
        <taxon>Mycolicibacter</taxon>
    </lineage>
</organism>
<proteinExistence type="predicted"/>
<keyword evidence="1" id="KW-0472">Membrane</keyword>
<keyword evidence="1" id="KW-1133">Transmembrane helix</keyword>
<protein>
    <submittedName>
        <fullName evidence="2">Uncharacterized protein</fullName>
    </submittedName>
</protein>
<comment type="caution">
    <text evidence="2">The sequence shown here is derived from an EMBL/GenBank/DDBJ whole genome shotgun (WGS) entry which is preliminary data.</text>
</comment>
<feature type="transmembrane region" description="Helical" evidence="1">
    <location>
        <begin position="20"/>
        <end position="45"/>
    </location>
</feature>
<accession>A0A9X7INK4</accession>